<evidence type="ECO:0000256" key="1">
    <source>
        <dbReference type="ARBA" id="ARBA00023015"/>
    </source>
</evidence>
<dbReference type="InterPro" id="IPR028082">
    <property type="entry name" value="Peripla_BP_I"/>
</dbReference>
<dbReference type="PANTHER" id="PTHR30146:SF109">
    <property type="entry name" value="HTH-TYPE TRANSCRIPTIONAL REGULATOR GALS"/>
    <property type="match status" value="1"/>
</dbReference>
<dbReference type="SUPFAM" id="SSF47413">
    <property type="entry name" value="lambda repressor-like DNA-binding domains"/>
    <property type="match status" value="1"/>
</dbReference>
<dbReference type="RefSeq" id="WP_009582541.1">
    <property type="nucleotide sequence ID" value="NZ_AMZN01000084.1"/>
</dbReference>
<dbReference type="STRING" id="1237149.C900_05450"/>
<dbReference type="GO" id="GO:0000976">
    <property type="term" value="F:transcription cis-regulatory region binding"/>
    <property type="evidence" value="ECO:0007669"/>
    <property type="project" value="TreeGrafter"/>
</dbReference>
<protein>
    <submittedName>
        <fullName evidence="5">LacI family transcriptional regulator</fullName>
    </submittedName>
</protein>
<accession>L8JJH8</accession>
<dbReference type="eggNOG" id="COG1609">
    <property type="taxonomic scope" value="Bacteria"/>
</dbReference>
<dbReference type="OrthoDB" id="891936at2"/>
<dbReference type="EMBL" id="AMZN01000084">
    <property type="protein sequence ID" value="ELR69061.1"/>
    <property type="molecule type" value="Genomic_DNA"/>
</dbReference>
<proteinExistence type="predicted"/>
<dbReference type="Pfam" id="PF00356">
    <property type="entry name" value="LacI"/>
    <property type="match status" value="1"/>
</dbReference>
<dbReference type="Gene3D" id="3.40.50.2300">
    <property type="match status" value="2"/>
</dbReference>
<evidence type="ECO:0000313" key="5">
    <source>
        <dbReference type="EMBL" id="ELR69061.1"/>
    </source>
</evidence>
<dbReference type="CDD" id="cd01392">
    <property type="entry name" value="HTH_LacI"/>
    <property type="match status" value="1"/>
</dbReference>
<keyword evidence="6" id="KW-1185">Reference proteome</keyword>
<dbReference type="SUPFAM" id="SSF53822">
    <property type="entry name" value="Periplasmic binding protein-like I"/>
    <property type="match status" value="1"/>
</dbReference>
<evidence type="ECO:0000256" key="2">
    <source>
        <dbReference type="ARBA" id="ARBA00023125"/>
    </source>
</evidence>
<keyword evidence="3" id="KW-0804">Transcription</keyword>
<dbReference type="InterPro" id="IPR000843">
    <property type="entry name" value="HTH_LacI"/>
</dbReference>
<reference evidence="5 6" key="1">
    <citation type="submission" date="2012-12" db="EMBL/GenBank/DDBJ databases">
        <title>Genome assembly of Fulvivirga imtechensis AK7.</title>
        <authorList>
            <person name="Nupur N."/>
            <person name="Khatri I."/>
            <person name="Kumar R."/>
            <person name="Subramanian S."/>
            <person name="Pinnaka A."/>
        </authorList>
    </citation>
    <scope>NUCLEOTIDE SEQUENCE [LARGE SCALE GENOMIC DNA]</scope>
    <source>
        <strain evidence="5 6">AK7</strain>
    </source>
</reference>
<dbReference type="AlphaFoldDB" id="L8JJH8"/>
<dbReference type="Proteomes" id="UP000011135">
    <property type="component" value="Unassembled WGS sequence"/>
</dbReference>
<keyword evidence="1" id="KW-0805">Transcription regulation</keyword>
<name>L8JJH8_9BACT</name>
<dbReference type="Pfam" id="PF00532">
    <property type="entry name" value="Peripla_BP_1"/>
    <property type="match status" value="1"/>
</dbReference>
<dbReference type="SMART" id="SM00354">
    <property type="entry name" value="HTH_LACI"/>
    <property type="match status" value="1"/>
</dbReference>
<sequence>MSITIKDIASTLGISPSTVSRALNGHPDISEKTRKSVKDLAKKMNYQVNQMASGLRTKRSFTIGVLVPKIASHFFSSALSGIQEVAVANNYQVLICQTNESQNQERKYVKSLLSAKVDGFLISLAKGQKTITHIKAIVDNKVPLVFFDRISDSFNVPKIEAEDFKGAHRAVTHLIDTGCRKIVHLAGPDNLTASYNRMQGYKQALKDKNIPIDEKLIIPCDFDPENAKKAIHRLMGQNGDIDGIFTVNDELGVEAILTLKSMNIKVPDQVSVVGFGDFPICRIVEPNLTSIRHNPYQIGLEAAQCLFSQINHKNIDGGSRRVIPSELVVRDSSKTK</sequence>
<dbReference type="PROSITE" id="PS50932">
    <property type="entry name" value="HTH_LACI_2"/>
    <property type="match status" value="1"/>
</dbReference>
<evidence type="ECO:0000256" key="3">
    <source>
        <dbReference type="ARBA" id="ARBA00023163"/>
    </source>
</evidence>
<dbReference type="InterPro" id="IPR001761">
    <property type="entry name" value="Peripla_BP/Lac1_sug-bd_dom"/>
</dbReference>
<feature type="domain" description="HTH lacI-type" evidence="4">
    <location>
        <begin position="3"/>
        <end position="57"/>
    </location>
</feature>
<dbReference type="InterPro" id="IPR010982">
    <property type="entry name" value="Lambda_DNA-bd_dom_sf"/>
</dbReference>
<organism evidence="5 6">
    <name type="scientific">Fulvivirga imtechensis AK7</name>
    <dbReference type="NCBI Taxonomy" id="1237149"/>
    <lineage>
        <taxon>Bacteria</taxon>
        <taxon>Pseudomonadati</taxon>
        <taxon>Bacteroidota</taxon>
        <taxon>Cytophagia</taxon>
        <taxon>Cytophagales</taxon>
        <taxon>Fulvivirgaceae</taxon>
        <taxon>Fulvivirga</taxon>
    </lineage>
</organism>
<dbReference type="GO" id="GO:0003700">
    <property type="term" value="F:DNA-binding transcription factor activity"/>
    <property type="evidence" value="ECO:0007669"/>
    <property type="project" value="TreeGrafter"/>
</dbReference>
<keyword evidence="2" id="KW-0238">DNA-binding</keyword>
<comment type="caution">
    <text evidence="5">The sequence shown here is derived from an EMBL/GenBank/DDBJ whole genome shotgun (WGS) entry which is preliminary data.</text>
</comment>
<gene>
    <name evidence="5" type="ORF">C900_05450</name>
</gene>
<dbReference type="CDD" id="cd06267">
    <property type="entry name" value="PBP1_LacI_sugar_binding-like"/>
    <property type="match status" value="1"/>
</dbReference>
<evidence type="ECO:0000259" key="4">
    <source>
        <dbReference type="PROSITE" id="PS50932"/>
    </source>
</evidence>
<evidence type="ECO:0000313" key="6">
    <source>
        <dbReference type="Proteomes" id="UP000011135"/>
    </source>
</evidence>
<dbReference type="Gene3D" id="1.10.260.40">
    <property type="entry name" value="lambda repressor-like DNA-binding domains"/>
    <property type="match status" value="1"/>
</dbReference>
<dbReference type="PANTHER" id="PTHR30146">
    <property type="entry name" value="LACI-RELATED TRANSCRIPTIONAL REPRESSOR"/>
    <property type="match status" value="1"/>
</dbReference>